<dbReference type="AlphaFoldDB" id="A0A380P8U1"/>
<name>A0A380P8U1_WEIVI</name>
<gene>
    <name evidence="1" type="ORF">NCTC13645_02773</name>
</gene>
<evidence type="ECO:0000313" key="1">
    <source>
        <dbReference type="EMBL" id="SUP61606.1"/>
    </source>
</evidence>
<organism evidence="1 2">
    <name type="scientific">Weissella viridescens</name>
    <name type="common">Lactobacillus viridescens</name>
    <dbReference type="NCBI Taxonomy" id="1629"/>
    <lineage>
        <taxon>Bacteria</taxon>
        <taxon>Bacillati</taxon>
        <taxon>Bacillota</taxon>
        <taxon>Bacilli</taxon>
        <taxon>Lactobacillales</taxon>
        <taxon>Lactobacillaceae</taxon>
        <taxon>Weissella</taxon>
    </lineage>
</organism>
<reference evidence="1 2" key="1">
    <citation type="submission" date="2018-06" db="EMBL/GenBank/DDBJ databases">
        <authorList>
            <consortium name="Pathogen Informatics"/>
            <person name="Doyle S."/>
        </authorList>
    </citation>
    <scope>NUCLEOTIDE SEQUENCE [LARGE SCALE GENOMIC DNA]</scope>
    <source>
        <strain evidence="1 2">NCTC13645</strain>
    </source>
</reference>
<accession>A0A380P8U1</accession>
<dbReference type="EMBL" id="UHIV01000009">
    <property type="protein sequence ID" value="SUP61606.1"/>
    <property type="molecule type" value="Genomic_DNA"/>
</dbReference>
<evidence type="ECO:0000313" key="2">
    <source>
        <dbReference type="Proteomes" id="UP000254621"/>
    </source>
</evidence>
<dbReference type="Proteomes" id="UP000254621">
    <property type="component" value="Unassembled WGS sequence"/>
</dbReference>
<protein>
    <submittedName>
        <fullName evidence="1">Uncharacterized protein</fullName>
    </submittedName>
</protein>
<sequence length="46" mass="5085">MTTYDFKTTAAAEYRVGQQVTLKIKQDKVALPASAVKKETGKHMSI</sequence>
<proteinExistence type="predicted"/>